<dbReference type="OrthoDB" id="6468396at2759"/>
<keyword evidence="3" id="KW-1185">Reference proteome</keyword>
<proteinExistence type="predicted"/>
<sequence>MIVPFSDEKRRNAVGPNRNAKWNYSCKELWGYFNRQSGDRSVMAWETFDTDDQMDFEFLDGSQKLKKSCPFHPKDKRNELHNISIHYSAEKQTQ</sequence>
<dbReference type="Proteomes" id="UP000886998">
    <property type="component" value="Unassembled WGS sequence"/>
</dbReference>
<dbReference type="EMBL" id="BMAV01018069">
    <property type="protein sequence ID" value="GFY70168.1"/>
    <property type="molecule type" value="Genomic_DNA"/>
</dbReference>
<reference evidence="2" key="1">
    <citation type="submission" date="2020-08" db="EMBL/GenBank/DDBJ databases">
        <title>Multicomponent nature underlies the extraordinary mechanical properties of spider dragline silk.</title>
        <authorList>
            <person name="Kono N."/>
            <person name="Nakamura H."/>
            <person name="Mori M."/>
            <person name="Yoshida Y."/>
            <person name="Ohtoshi R."/>
            <person name="Malay A.D."/>
            <person name="Moran D.A.P."/>
            <person name="Tomita M."/>
            <person name="Numata K."/>
            <person name="Arakawa K."/>
        </authorList>
    </citation>
    <scope>NUCLEOTIDE SEQUENCE</scope>
</reference>
<dbReference type="AlphaFoldDB" id="A0A8X6YGB8"/>
<evidence type="ECO:0000313" key="1">
    <source>
        <dbReference type="EMBL" id="GFY49282.1"/>
    </source>
</evidence>
<evidence type="ECO:0000313" key="2">
    <source>
        <dbReference type="EMBL" id="GFY70168.1"/>
    </source>
</evidence>
<protein>
    <submittedName>
        <fullName evidence="2">Uncharacterized protein</fullName>
    </submittedName>
</protein>
<organism evidence="2 3">
    <name type="scientific">Trichonephila inaurata madagascariensis</name>
    <dbReference type="NCBI Taxonomy" id="2747483"/>
    <lineage>
        <taxon>Eukaryota</taxon>
        <taxon>Metazoa</taxon>
        <taxon>Ecdysozoa</taxon>
        <taxon>Arthropoda</taxon>
        <taxon>Chelicerata</taxon>
        <taxon>Arachnida</taxon>
        <taxon>Araneae</taxon>
        <taxon>Araneomorphae</taxon>
        <taxon>Entelegynae</taxon>
        <taxon>Araneoidea</taxon>
        <taxon>Nephilidae</taxon>
        <taxon>Trichonephila</taxon>
        <taxon>Trichonephila inaurata</taxon>
    </lineage>
</organism>
<name>A0A8X6YGB8_9ARAC</name>
<comment type="caution">
    <text evidence="2">The sequence shown here is derived from an EMBL/GenBank/DDBJ whole genome shotgun (WGS) entry which is preliminary data.</text>
</comment>
<dbReference type="EMBL" id="BMAV01006936">
    <property type="protein sequence ID" value="GFY49282.1"/>
    <property type="molecule type" value="Genomic_DNA"/>
</dbReference>
<gene>
    <name evidence="1" type="ORF">TNIN_341021</name>
    <name evidence="2" type="ORF">TNIN_480381</name>
</gene>
<accession>A0A8X6YGB8</accession>
<evidence type="ECO:0000313" key="3">
    <source>
        <dbReference type="Proteomes" id="UP000886998"/>
    </source>
</evidence>